<evidence type="ECO:0000313" key="2">
    <source>
        <dbReference type="Proteomes" id="UP000277007"/>
    </source>
</evidence>
<dbReference type="Proteomes" id="UP000277007">
    <property type="component" value="Unassembled WGS sequence"/>
</dbReference>
<sequence>MAEQSVALPLSAGWLPILHQMVDSGALARMHPSAAALYIAIKRYADYHTGFVNISNKRLCEAIGVSKPTLMKARDSLIENGIISVVSNTYPTRYVLHERLHYYTAQRKPVAAIEFPYIPCFQPKILDTLRNQPLTLDQIGTTLTIGAVNVQVINVIDAAPVDKGKGR</sequence>
<reference evidence="1 2" key="1">
    <citation type="submission" date="2018-12" db="EMBL/GenBank/DDBJ databases">
        <authorList>
            <person name="Yang Y."/>
        </authorList>
    </citation>
    <scope>NUCLEOTIDE SEQUENCE [LARGE SCALE GENOMIC DNA]</scope>
    <source>
        <strain evidence="1 2">L-25-5w-1</strain>
    </source>
</reference>
<gene>
    <name evidence="1" type="ORF">EJ903_26110</name>
</gene>
<dbReference type="AlphaFoldDB" id="A0A431V9G6"/>
<name>A0A431V9G6_9PROT</name>
<dbReference type="InterPro" id="IPR036388">
    <property type="entry name" value="WH-like_DNA-bd_sf"/>
</dbReference>
<accession>A0A431V9G6</accession>
<dbReference type="Gene3D" id="1.10.10.10">
    <property type="entry name" value="Winged helix-like DNA-binding domain superfamily/Winged helix DNA-binding domain"/>
    <property type="match status" value="1"/>
</dbReference>
<proteinExistence type="predicted"/>
<comment type="caution">
    <text evidence="1">The sequence shown here is derived from an EMBL/GenBank/DDBJ whole genome shotgun (WGS) entry which is preliminary data.</text>
</comment>
<dbReference type="RefSeq" id="WP_126620792.1">
    <property type="nucleotide sequence ID" value="NZ_JBHUCY010000058.1"/>
</dbReference>
<keyword evidence="2" id="KW-1185">Reference proteome</keyword>
<evidence type="ECO:0000313" key="1">
    <source>
        <dbReference type="EMBL" id="RTR11322.1"/>
    </source>
</evidence>
<dbReference type="EMBL" id="RXMA01000080">
    <property type="protein sequence ID" value="RTR11322.1"/>
    <property type="molecule type" value="Genomic_DNA"/>
</dbReference>
<organism evidence="1 2">
    <name type="scientific">Azospirillum griseum</name>
    <dbReference type="NCBI Taxonomy" id="2496639"/>
    <lineage>
        <taxon>Bacteria</taxon>
        <taxon>Pseudomonadati</taxon>
        <taxon>Pseudomonadota</taxon>
        <taxon>Alphaproteobacteria</taxon>
        <taxon>Rhodospirillales</taxon>
        <taxon>Azospirillaceae</taxon>
        <taxon>Azospirillum</taxon>
    </lineage>
</organism>
<protein>
    <submittedName>
        <fullName evidence="1">Helix-turn-helix domain-containing protein</fullName>
    </submittedName>
</protein>
<dbReference type="Pfam" id="PF13730">
    <property type="entry name" value="HTH_36"/>
    <property type="match status" value="1"/>
</dbReference>